<dbReference type="Proteomes" id="UP001210770">
    <property type="component" value="Chromosome"/>
</dbReference>
<evidence type="ECO:0000313" key="2">
    <source>
        <dbReference type="EMBL" id="WCE68861.1"/>
    </source>
</evidence>
<dbReference type="InterPro" id="IPR037523">
    <property type="entry name" value="VOC_core"/>
</dbReference>
<dbReference type="PROSITE" id="PS51819">
    <property type="entry name" value="VOC"/>
    <property type="match status" value="1"/>
</dbReference>
<dbReference type="InterPro" id="IPR050383">
    <property type="entry name" value="GlyoxalaseI/FosfomycinResist"/>
</dbReference>
<dbReference type="Pfam" id="PF00903">
    <property type="entry name" value="Glyoxalase"/>
    <property type="match status" value="1"/>
</dbReference>
<reference evidence="2" key="1">
    <citation type="submission" date="2023-01" db="EMBL/GenBank/DDBJ databases">
        <title>Comparative genomic analysis of cold water coral derived Sulfitobacter faviae: insights into their metabolism and habitat adaptation.</title>
        <authorList>
            <person name="Guo Y."/>
            <person name="Lin S."/>
            <person name="Huang Z."/>
            <person name="Tang K."/>
            <person name="Wang X."/>
        </authorList>
    </citation>
    <scope>NUCLEOTIDE SEQUENCE</scope>
    <source>
        <strain evidence="2">SCSIO W_1865</strain>
    </source>
</reference>
<sequence length="147" mass="16037">MSKSPLPDAPAPQSLLEAAVYVDDLDAARGFYRDILGLKLFQEVPGRHMFFALGPSVLLVFNPTATAQPPGNPKMPVPPHGARGPGHVCFAMKRDEIATMETRLQAAGVETDTSFDWPNGARSLYVRDPAGNSVEFAEPWLWDEMKG</sequence>
<gene>
    <name evidence="2" type="ORF">PL336_08515</name>
</gene>
<dbReference type="PANTHER" id="PTHR21366:SF22">
    <property type="entry name" value="VOC DOMAIN-CONTAINING PROTEIN"/>
    <property type="match status" value="1"/>
</dbReference>
<dbReference type="Gene3D" id="3.10.180.10">
    <property type="entry name" value="2,3-Dihydroxybiphenyl 1,2-Dioxygenase, domain 1"/>
    <property type="match status" value="1"/>
</dbReference>
<protein>
    <submittedName>
        <fullName evidence="2">VOC family protein</fullName>
    </submittedName>
</protein>
<dbReference type="EMBL" id="CP116423">
    <property type="protein sequence ID" value="WCE68861.1"/>
    <property type="molecule type" value="Genomic_DNA"/>
</dbReference>
<feature type="domain" description="VOC" evidence="1">
    <location>
        <begin position="14"/>
        <end position="139"/>
    </location>
</feature>
<proteinExistence type="predicted"/>
<dbReference type="PANTHER" id="PTHR21366">
    <property type="entry name" value="GLYOXALASE FAMILY PROTEIN"/>
    <property type="match status" value="1"/>
</dbReference>
<dbReference type="InterPro" id="IPR004360">
    <property type="entry name" value="Glyas_Fos-R_dOase_dom"/>
</dbReference>
<dbReference type="AlphaFoldDB" id="A0AAX3LKJ9"/>
<dbReference type="InterPro" id="IPR029068">
    <property type="entry name" value="Glyas_Bleomycin-R_OHBP_Dase"/>
</dbReference>
<dbReference type="RefSeq" id="WP_271687158.1">
    <property type="nucleotide sequence ID" value="NZ_CP116423.1"/>
</dbReference>
<evidence type="ECO:0000259" key="1">
    <source>
        <dbReference type="PROSITE" id="PS51819"/>
    </source>
</evidence>
<name>A0AAX3LKJ9_9RHOB</name>
<dbReference type="SUPFAM" id="SSF54593">
    <property type="entry name" value="Glyoxalase/Bleomycin resistance protein/Dihydroxybiphenyl dioxygenase"/>
    <property type="match status" value="1"/>
</dbReference>
<accession>A0AAX3LKJ9</accession>
<evidence type="ECO:0000313" key="3">
    <source>
        <dbReference type="Proteomes" id="UP001210770"/>
    </source>
</evidence>
<organism evidence="2 3">
    <name type="scientific">Sulfitobacter faviae</name>
    <dbReference type="NCBI Taxonomy" id="1775881"/>
    <lineage>
        <taxon>Bacteria</taxon>
        <taxon>Pseudomonadati</taxon>
        <taxon>Pseudomonadota</taxon>
        <taxon>Alphaproteobacteria</taxon>
        <taxon>Rhodobacterales</taxon>
        <taxon>Roseobacteraceae</taxon>
        <taxon>Sulfitobacter</taxon>
    </lineage>
</organism>